<evidence type="ECO:0000256" key="3">
    <source>
        <dbReference type="ARBA" id="ARBA00022741"/>
    </source>
</evidence>
<dbReference type="PROSITE" id="PS50893">
    <property type="entry name" value="ABC_TRANSPORTER_2"/>
    <property type="match status" value="1"/>
</dbReference>
<keyword evidence="3" id="KW-0547">Nucleotide-binding</keyword>
<dbReference type="Proteomes" id="UP001620520">
    <property type="component" value="Unassembled WGS sequence"/>
</dbReference>
<evidence type="ECO:0000313" key="6">
    <source>
        <dbReference type="EMBL" id="MFK4639365.1"/>
    </source>
</evidence>
<proteinExistence type="inferred from homology"/>
<dbReference type="GO" id="GO:0005524">
    <property type="term" value="F:ATP binding"/>
    <property type="evidence" value="ECO:0007669"/>
    <property type="project" value="UniProtKB-KW"/>
</dbReference>
<keyword evidence="2" id="KW-0813">Transport</keyword>
<comment type="similarity">
    <text evidence="1">Belongs to the ABC transporter superfamily.</text>
</comment>
<protein>
    <submittedName>
        <fullName evidence="6">ABC-2 type transport system ATP-binding protein</fullName>
    </submittedName>
</protein>
<organism evidence="6 7">
    <name type="scientific">Paenarthrobacter histidinolovorans</name>
    <dbReference type="NCBI Taxonomy" id="43664"/>
    <lineage>
        <taxon>Bacteria</taxon>
        <taxon>Bacillati</taxon>
        <taxon>Actinomycetota</taxon>
        <taxon>Actinomycetes</taxon>
        <taxon>Micrococcales</taxon>
        <taxon>Micrococcaceae</taxon>
        <taxon>Paenarthrobacter</taxon>
    </lineage>
</organism>
<dbReference type="PANTHER" id="PTHR43335:SF4">
    <property type="entry name" value="ABC TRANSPORTER, ATP-BINDING PROTEIN"/>
    <property type="match status" value="1"/>
</dbReference>
<dbReference type="InterPro" id="IPR027417">
    <property type="entry name" value="P-loop_NTPase"/>
</dbReference>
<dbReference type="PANTHER" id="PTHR43335">
    <property type="entry name" value="ABC TRANSPORTER, ATP-BINDING PROTEIN"/>
    <property type="match status" value="1"/>
</dbReference>
<dbReference type="CDD" id="cd03230">
    <property type="entry name" value="ABC_DR_subfamily_A"/>
    <property type="match status" value="1"/>
</dbReference>
<reference evidence="6 7" key="1">
    <citation type="submission" date="2024-10" db="EMBL/GenBank/DDBJ databases">
        <title>Novel secondary metabolite-producing bacteria for plant disease control.</title>
        <authorList>
            <person name="Chevrette M."/>
        </authorList>
    </citation>
    <scope>NUCLEOTIDE SEQUENCE [LARGE SCALE GENOMIC DNA]</scope>
    <source>
        <strain evidence="6 7">J30 TE3557</strain>
    </source>
</reference>
<evidence type="ECO:0000256" key="1">
    <source>
        <dbReference type="ARBA" id="ARBA00005417"/>
    </source>
</evidence>
<dbReference type="SUPFAM" id="SSF52540">
    <property type="entry name" value="P-loop containing nucleoside triphosphate hydrolases"/>
    <property type="match status" value="1"/>
</dbReference>
<feature type="domain" description="ABC transporter" evidence="5">
    <location>
        <begin position="23"/>
        <end position="251"/>
    </location>
</feature>
<evidence type="ECO:0000259" key="5">
    <source>
        <dbReference type="PROSITE" id="PS50893"/>
    </source>
</evidence>
<dbReference type="EMBL" id="JBIYEW010000003">
    <property type="protein sequence ID" value="MFK4639365.1"/>
    <property type="molecule type" value="Genomic_DNA"/>
</dbReference>
<dbReference type="InterPro" id="IPR003593">
    <property type="entry name" value="AAA+_ATPase"/>
</dbReference>
<evidence type="ECO:0000313" key="7">
    <source>
        <dbReference type="Proteomes" id="UP001620520"/>
    </source>
</evidence>
<gene>
    <name evidence="6" type="ORF">ABIA52_002254</name>
</gene>
<evidence type="ECO:0000256" key="2">
    <source>
        <dbReference type="ARBA" id="ARBA00022448"/>
    </source>
</evidence>
<accession>A0ABW8N719</accession>
<keyword evidence="4 6" id="KW-0067">ATP-binding</keyword>
<name>A0ABW8N719_9MICC</name>
<sequence>MTTGQMSIPTAPERGVAGASAVIEAVGLTKTFGKNHALNGMTLEVPEGSIFGFLGLNGAGKTTFLRVMSGLSRAGSGSLRLLGEDATINGTSIRHSIGYLPDVPAFYEWMNARQTLHLAGRLFGLDGPELDAKTDELLEFVRLTGIDQPIGKYSRGMRQRLGVAQALINSPRLLLLDEPTSALDPEGRRELLEFIGALRGKTTVFFSTHILSDVERICDSVAILDKGRVLAQSTMEELRSRRGQRRILIDVSHGAEALARVFGEQDWAVSVQPGPRGEIEVRVSDEETAQREIPRLVSRQGTGLIRMENAESGLEEVFLELVGKRNQ</sequence>
<dbReference type="Gene3D" id="3.40.50.300">
    <property type="entry name" value="P-loop containing nucleotide triphosphate hydrolases"/>
    <property type="match status" value="1"/>
</dbReference>
<dbReference type="InterPro" id="IPR003439">
    <property type="entry name" value="ABC_transporter-like_ATP-bd"/>
</dbReference>
<dbReference type="Pfam" id="PF00005">
    <property type="entry name" value="ABC_tran"/>
    <property type="match status" value="1"/>
</dbReference>
<dbReference type="SMART" id="SM00382">
    <property type="entry name" value="AAA"/>
    <property type="match status" value="1"/>
</dbReference>
<comment type="caution">
    <text evidence="6">The sequence shown here is derived from an EMBL/GenBank/DDBJ whole genome shotgun (WGS) entry which is preliminary data.</text>
</comment>
<dbReference type="RefSeq" id="WP_404594439.1">
    <property type="nucleotide sequence ID" value="NZ_JBIYEW010000003.1"/>
</dbReference>
<keyword evidence="7" id="KW-1185">Reference proteome</keyword>
<evidence type="ECO:0000256" key="4">
    <source>
        <dbReference type="ARBA" id="ARBA00022840"/>
    </source>
</evidence>